<reference evidence="9" key="1">
    <citation type="submission" date="2025-08" db="UniProtKB">
        <authorList>
            <consortium name="RefSeq"/>
        </authorList>
    </citation>
    <scope>IDENTIFICATION</scope>
</reference>
<dbReference type="InterPro" id="IPR058842">
    <property type="entry name" value="DCST1_C"/>
</dbReference>
<dbReference type="Proteomes" id="UP001652582">
    <property type="component" value="Chromosome 20"/>
</dbReference>
<feature type="domain" description="Dendritic cell-specific transmembrane protein-like" evidence="6">
    <location>
        <begin position="306"/>
        <end position="495"/>
    </location>
</feature>
<evidence type="ECO:0000313" key="9">
    <source>
        <dbReference type="RefSeq" id="XP_052743921.1"/>
    </source>
</evidence>
<protein>
    <submittedName>
        <fullName evidence="9">Protein sneaky</fullName>
    </submittedName>
</protein>
<evidence type="ECO:0000256" key="5">
    <source>
        <dbReference type="SAM" id="Phobius"/>
    </source>
</evidence>
<dbReference type="PANTHER" id="PTHR21041">
    <property type="entry name" value="DENDRITIC CELL-SPECIFIC TRANSMEMBRANE PROTEIN"/>
    <property type="match status" value="1"/>
</dbReference>
<proteinExistence type="predicted"/>
<dbReference type="InterPro" id="IPR012858">
    <property type="entry name" value="DC_STAMP-like"/>
</dbReference>
<evidence type="ECO:0000256" key="4">
    <source>
        <dbReference type="ARBA" id="ARBA00023136"/>
    </source>
</evidence>
<dbReference type="InterPro" id="IPR051856">
    <property type="entry name" value="CSR-E3_Ligase_Protein"/>
</dbReference>
<evidence type="ECO:0000256" key="3">
    <source>
        <dbReference type="ARBA" id="ARBA00022989"/>
    </source>
</evidence>
<accession>A0ABM3LXW9</accession>
<dbReference type="GeneID" id="112047150"/>
<dbReference type="RefSeq" id="XP_052743921.1">
    <property type="nucleotide sequence ID" value="XM_052887961.1"/>
</dbReference>
<dbReference type="Pfam" id="PF07782">
    <property type="entry name" value="DC_STAMP"/>
    <property type="match status" value="1"/>
</dbReference>
<evidence type="ECO:0000256" key="1">
    <source>
        <dbReference type="ARBA" id="ARBA00004141"/>
    </source>
</evidence>
<evidence type="ECO:0000256" key="2">
    <source>
        <dbReference type="ARBA" id="ARBA00022692"/>
    </source>
</evidence>
<comment type="subcellular location">
    <subcellularLocation>
        <location evidence="1">Membrane</location>
        <topology evidence="1">Multi-pass membrane protein</topology>
    </subcellularLocation>
</comment>
<feature type="transmembrane region" description="Helical" evidence="5">
    <location>
        <begin position="448"/>
        <end position="467"/>
    </location>
</feature>
<organism evidence="8 9">
    <name type="scientific">Bicyclus anynana</name>
    <name type="common">Squinting bush brown butterfly</name>
    <dbReference type="NCBI Taxonomy" id="110368"/>
    <lineage>
        <taxon>Eukaryota</taxon>
        <taxon>Metazoa</taxon>
        <taxon>Ecdysozoa</taxon>
        <taxon>Arthropoda</taxon>
        <taxon>Hexapoda</taxon>
        <taxon>Insecta</taxon>
        <taxon>Pterygota</taxon>
        <taxon>Neoptera</taxon>
        <taxon>Endopterygota</taxon>
        <taxon>Lepidoptera</taxon>
        <taxon>Glossata</taxon>
        <taxon>Ditrysia</taxon>
        <taxon>Papilionoidea</taxon>
        <taxon>Nymphalidae</taxon>
        <taxon>Satyrinae</taxon>
        <taxon>Satyrini</taxon>
        <taxon>Mycalesina</taxon>
        <taxon>Bicyclus</taxon>
    </lineage>
</organism>
<keyword evidence="2 5" id="KW-0812">Transmembrane</keyword>
<dbReference type="PANTHER" id="PTHR21041:SF17">
    <property type="entry name" value="E3 UBIQUITIN-PROTEIN LIGASE DCST1"/>
    <property type="match status" value="1"/>
</dbReference>
<keyword evidence="8" id="KW-1185">Reference proteome</keyword>
<evidence type="ECO:0000259" key="7">
    <source>
        <dbReference type="Pfam" id="PF26037"/>
    </source>
</evidence>
<keyword evidence="3 5" id="KW-1133">Transmembrane helix</keyword>
<feature type="domain" description="E3 ubiquitin-protein ligase DCST1-like C-terminal" evidence="7">
    <location>
        <begin position="550"/>
        <end position="602"/>
    </location>
</feature>
<name>A0ABM3LXW9_BICAN</name>
<dbReference type="Pfam" id="PF26037">
    <property type="entry name" value="zf-RING_DCST1_C"/>
    <property type="match status" value="1"/>
</dbReference>
<evidence type="ECO:0000259" key="6">
    <source>
        <dbReference type="Pfam" id="PF07782"/>
    </source>
</evidence>
<sequence>MTSIKDGICSAVSIQVQCMFLLLLPMYCGKPGRGVLKAVVLTYVVAGPITNLGLNAKEVVRVFACSTQLSHNLSKVKYSRMYKPLNKALLSLQNEVEGITEAIRSIRDIVSPIEGEIEGTVHLELMRAENDLTYALLDLKRQSRKGVKRKQFVPQFDDFCSSCDDIGKYLNKITEEIQNYQRMYIEKLEIRCENQISHSVTLCIAAFSSAYDECNNIVPGYAAIICWSLMLPRICNVKQLLGPGICYSENKDVKETGDRVLHAFHEKFVTMESVITTVYLCLALLFLRIGCSAQNYHDLYLTSIDFDNVYITGYFKRIDRKRRRMGKVTLLPLKKMERNKYIDVVSVSYVLSERSKLLSQILKVMLEAVTATTFVMLDRLFYEALDVVRKHAMEGSTPSGVQDLDIQVDSNSLLSNMLRRVLEEVNSSKQYKRVSNEACLPQPRAMPIVFYFKIYAGYVWILLLLFINPYTLRLRRLICSYFYPAREKQRILHLYNDILKKRLRMQKTLRRKAVQSVRAHYLSGENLLSLRMRFPQTLGWLEALPVARMKCLICEETAPRSFDRNRTNTTQGWHSCVKPRCPFVYCEECWREVERRCLACDPALAHLSDIDSLSDDNPPRY</sequence>
<keyword evidence="4 5" id="KW-0472">Membrane</keyword>
<gene>
    <name evidence="9" type="primary">LOC112047150</name>
</gene>
<evidence type="ECO:0000313" key="8">
    <source>
        <dbReference type="Proteomes" id="UP001652582"/>
    </source>
</evidence>